<accession>A0AAE0K0V2</accession>
<evidence type="ECO:0000256" key="2">
    <source>
        <dbReference type="SAM" id="MobiDB-lite"/>
    </source>
</evidence>
<dbReference type="Proteomes" id="UP001285441">
    <property type="component" value="Unassembled WGS sequence"/>
</dbReference>
<evidence type="ECO:0000256" key="1">
    <source>
        <dbReference type="SAM" id="Coils"/>
    </source>
</evidence>
<keyword evidence="1" id="KW-0175">Coiled coil</keyword>
<feature type="compositionally biased region" description="Acidic residues" evidence="2">
    <location>
        <begin position="231"/>
        <end position="268"/>
    </location>
</feature>
<feature type="coiled-coil region" evidence="1">
    <location>
        <begin position="430"/>
        <end position="478"/>
    </location>
</feature>
<name>A0AAE0K0V2_9PEZI</name>
<dbReference type="AlphaFoldDB" id="A0AAE0K0V2"/>
<feature type="compositionally biased region" description="Acidic residues" evidence="2">
    <location>
        <begin position="206"/>
        <end position="224"/>
    </location>
</feature>
<reference evidence="3" key="1">
    <citation type="journal article" date="2023" name="Mol. Phylogenet. Evol.">
        <title>Genome-scale phylogeny and comparative genomics of the fungal order Sordariales.</title>
        <authorList>
            <person name="Hensen N."/>
            <person name="Bonometti L."/>
            <person name="Westerberg I."/>
            <person name="Brannstrom I.O."/>
            <person name="Guillou S."/>
            <person name="Cros-Aarteil S."/>
            <person name="Calhoun S."/>
            <person name="Haridas S."/>
            <person name="Kuo A."/>
            <person name="Mondo S."/>
            <person name="Pangilinan J."/>
            <person name="Riley R."/>
            <person name="LaButti K."/>
            <person name="Andreopoulos B."/>
            <person name="Lipzen A."/>
            <person name="Chen C."/>
            <person name="Yan M."/>
            <person name="Daum C."/>
            <person name="Ng V."/>
            <person name="Clum A."/>
            <person name="Steindorff A."/>
            <person name="Ohm R.A."/>
            <person name="Martin F."/>
            <person name="Silar P."/>
            <person name="Natvig D.O."/>
            <person name="Lalanne C."/>
            <person name="Gautier V."/>
            <person name="Ament-Velasquez S.L."/>
            <person name="Kruys A."/>
            <person name="Hutchinson M.I."/>
            <person name="Powell A.J."/>
            <person name="Barry K."/>
            <person name="Miller A.N."/>
            <person name="Grigoriev I.V."/>
            <person name="Debuchy R."/>
            <person name="Gladieux P."/>
            <person name="Hiltunen Thoren M."/>
            <person name="Johannesson H."/>
        </authorList>
    </citation>
    <scope>NUCLEOTIDE SEQUENCE</scope>
    <source>
        <strain evidence="3">CBS 232.78</strain>
    </source>
</reference>
<gene>
    <name evidence="3" type="ORF">B0H63DRAFT_535542</name>
</gene>
<feature type="compositionally biased region" description="Basic and acidic residues" evidence="2">
    <location>
        <begin position="194"/>
        <end position="205"/>
    </location>
</feature>
<evidence type="ECO:0000313" key="3">
    <source>
        <dbReference type="EMBL" id="KAK3367552.1"/>
    </source>
</evidence>
<evidence type="ECO:0000313" key="4">
    <source>
        <dbReference type="Proteomes" id="UP001285441"/>
    </source>
</evidence>
<keyword evidence="4" id="KW-1185">Reference proteome</keyword>
<comment type="caution">
    <text evidence="3">The sequence shown here is derived from an EMBL/GenBank/DDBJ whole genome shotgun (WGS) entry which is preliminary data.</text>
</comment>
<protein>
    <submittedName>
        <fullName evidence="3">Uncharacterized protein</fullName>
    </submittedName>
</protein>
<feature type="region of interest" description="Disordered" evidence="2">
    <location>
        <begin position="194"/>
        <end position="280"/>
    </location>
</feature>
<proteinExistence type="predicted"/>
<dbReference type="EMBL" id="JAULSW010000011">
    <property type="protein sequence ID" value="KAK3367552.1"/>
    <property type="molecule type" value="Genomic_DNA"/>
</dbReference>
<sequence length="583" mass="66469">MESPHPTLEAITASLSDTQKGWLHETADLLLEIYRTLARMRYLDPEWILPGPHDVEALIPMYRRHKIDDCIIYLYSIMPYIDTNGTVDGVDFFERGTFADFRTERDVKQGRDPFYEGLDNEDPYAQHTKPWMTPLSMLGNHGTVIIYSAKTHFIWIWDQHCSGSVDPNRDGIGWPRPGLWVSLEELEKIEAEKKAEQGAMRRMEENGGDEQGDDADMPEGEQEDKDSRGDEDAEGDTQMTEYEDEQEGSGIDEEDDEEHSGDEEDEWDGIPWDDMGSRPAPHVLQDMVKWYTELTVLPGGGEHSTGDWDAEITKPLYQKHGWPGHDFDGDAFLADKARAYIAADIAKQVADAQAKPPSHVYSHEGVDPASKAAREKIAAATTVEDEWMARWELFRAESLWRSRVKKSEDVEAAKTHAAAEEEVPMLLLEMRKVEQALESCKGTLKRLQADNSATQAQLRHAELQLRTYRRAYEEAKADVERLYPGRKPLPLGPGEEAGGFDLRKRVEKLTPYCENTELDIKETREWLSKVPQGAKEVREVVMEWLEWLEDSAVIPKQQLRYCAKALAEYTQQEDGSWVHSAKT</sequence>
<organism evidence="3 4">
    <name type="scientific">Podospora didyma</name>
    <dbReference type="NCBI Taxonomy" id="330526"/>
    <lineage>
        <taxon>Eukaryota</taxon>
        <taxon>Fungi</taxon>
        <taxon>Dikarya</taxon>
        <taxon>Ascomycota</taxon>
        <taxon>Pezizomycotina</taxon>
        <taxon>Sordariomycetes</taxon>
        <taxon>Sordariomycetidae</taxon>
        <taxon>Sordariales</taxon>
        <taxon>Podosporaceae</taxon>
        <taxon>Podospora</taxon>
    </lineage>
</organism>
<reference evidence="3" key="2">
    <citation type="submission" date="2023-06" db="EMBL/GenBank/DDBJ databases">
        <authorList>
            <consortium name="Lawrence Berkeley National Laboratory"/>
            <person name="Haridas S."/>
            <person name="Hensen N."/>
            <person name="Bonometti L."/>
            <person name="Westerberg I."/>
            <person name="Brannstrom I.O."/>
            <person name="Guillou S."/>
            <person name="Cros-Aarteil S."/>
            <person name="Calhoun S."/>
            <person name="Kuo A."/>
            <person name="Mondo S."/>
            <person name="Pangilinan J."/>
            <person name="Riley R."/>
            <person name="LaButti K."/>
            <person name="Andreopoulos B."/>
            <person name="Lipzen A."/>
            <person name="Chen C."/>
            <person name="Yanf M."/>
            <person name="Daum C."/>
            <person name="Ng V."/>
            <person name="Clum A."/>
            <person name="Steindorff A."/>
            <person name="Ohm R."/>
            <person name="Martin F."/>
            <person name="Silar P."/>
            <person name="Natvig D."/>
            <person name="Lalanne C."/>
            <person name="Gautier V."/>
            <person name="Ament-velasquez S.L."/>
            <person name="Kruys A."/>
            <person name="Hutchinson M.I."/>
            <person name="Powell A.J."/>
            <person name="Barry K."/>
            <person name="Miller A.N."/>
            <person name="Grigoriev I.V."/>
            <person name="Debuchy R."/>
            <person name="Gladieux P."/>
            <person name="Thoren M.H."/>
            <person name="Johannesson H."/>
        </authorList>
    </citation>
    <scope>NUCLEOTIDE SEQUENCE</scope>
    <source>
        <strain evidence="3">CBS 232.78</strain>
    </source>
</reference>